<sequence>MPRNGSAATAASGSRASIVSTPTCRTSSARRNAMPASASASEPLADRTFVITRTFDAPARLLFEAYSKPEHLLKWFGPVGWPLTLCEVDFRVGGRFRFAMTGPGGQQDTPFGGTYREIVPNRRIVFDNAFETPGAPQMVMTVTFEEKDGRTTLTLHTLFASVAMKEEYLGLGFEEGTNSGFDQLADVVAALAGRAG</sequence>
<feature type="region of interest" description="Disordered" evidence="2">
    <location>
        <begin position="1"/>
        <end position="40"/>
    </location>
</feature>
<dbReference type="Proteomes" id="UP000321638">
    <property type="component" value="Unassembled WGS sequence"/>
</dbReference>
<dbReference type="Pfam" id="PF08327">
    <property type="entry name" value="AHSA1"/>
    <property type="match status" value="1"/>
</dbReference>
<dbReference type="AlphaFoldDB" id="A0A5C8PC24"/>
<organism evidence="4 5">
    <name type="scientific">Vineibacter terrae</name>
    <dbReference type="NCBI Taxonomy" id="2586908"/>
    <lineage>
        <taxon>Bacteria</taxon>
        <taxon>Pseudomonadati</taxon>
        <taxon>Pseudomonadota</taxon>
        <taxon>Alphaproteobacteria</taxon>
        <taxon>Hyphomicrobiales</taxon>
        <taxon>Vineibacter</taxon>
    </lineage>
</organism>
<evidence type="ECO:0000259" key="3">
    <source>
        <dbReference type="Pfam" id="PF08327"/>
    </source>
</evidence>
<dbReference type="OrthoDB" id="9805228at2"/>
<evidence type="ECO:0000256" key="2">
    <source>
        <dbReference type="SAM" id="MobiDB-lite"/>
    </source>
</evidence>
<comment type="caution">
    <text evidence="4">The sequence shown here is derived from an EMBL/GenBank/DDBJ whole genome shotgun (WGS) entry which is preliminary data.</text>
</comment>
<reference evidence="4 5" key="1">
    <citation type="submission" date="2019-06" db="EMBL/GenBank/DDBJ databases">
        <title>New taxonomy in bacterial strain CC-CFT640, isolated from vineyard.</title>
        <authorList>
            <person name="Lin S.-Y."/>
            <person name="Tsai C.-F."/>
            <person name="Young C.-C."/>
        </authorList>
    </citation>
    <scope>NUCLEOTIDE SEQUENCE [LARGE SCALE GENOMIC DNA]</scope>
    <source>
        <strain evidence="4 5">CC-CFT640</strain>
    </source>
</reference>
<evidence type="ECO:0000313" key="4">
    <source>
        <dbReference type="EMBL" id="TXL71116.1"/>
    </source>
</evidence>
<dbReference type="Gene3D" id="3.30.530.20">
    <property type="match status" value="1"/>
</dbReference>
<dbReference type="InterPro" id="IPR023393">
    <property type="entry name" value="START-like_dom_sf"/>
</dbReference>
<dbReference type="SUPFAM" id="SSF55961">
    <property type="entry name" value="Bet v1-like"/>
    <property type="match status" value="1"/>
</dbReference>
<name>A0A5C8PC24_9HYPH</name>
<proteinExistence type="inferred from homology"/>
<accession>A0A5C8PC24</accession>
<evidence type="ECO:0000256" key="1">
    <source>
        <dbReference type="ARBA" id="ARBA00006817"/>
    </source>
</evidence>
<protein>
    <recommendedName>
        <fullName evidence="3">Activator of Hsp90 ATPase homologue 1/2-like C-terminal domain-containing protein</fullName>
    </recommendedName>
</protein>
<keyword evidence="5" id="KW-1185">Reference proteome</keyword>
<comment type="similarity">
    <text evidence="1">Belongs to the AHA1 family.</text>
</comment>
<gene>
    <name evidence="4" type="ORF">FHP25_31420</name>
</gene>
<feature type="compositionally biased region" description="Low complexity" evidence="2">
    <location>
        <begin position="1"/>
        <end position="17"/>
    </location>
</feature>
<feature type="compositionally biased region" description="Polar residues" evidence="2">
    <location>
        <begin position="18"/>
        <end position="30"/>
    </location>
</feature>
<feature type="domain" description="Activator of Hsp90 ATPase homologue 1/2-like C-terminal" evidence="3">
    <location>
        <begin position="56"/>
        <end position="188"/>
    </location>
</feature>
<evidence type="ECO:0000313" key="5">
    <source>
        <dbReference type="Proteomes" id="UP000321638"/>
    </source>
</evidence>
<dbReference type="InterPro" id="IPR013538">
    <property type="entry name" value="ASHA1/2-like_C"/>
</dbReference>
<dbReference type="EMBL" id="VDUZ01000048">
    <property type="protein sequence ID" value="TXL71116.1"/>
    <property type="molecule type" value="Genomic_DNA"/>
</dbReference>